<evidence type="ECO:0000313" key="7">
    <source>
        <dbReference type="EMBL" id="NKY23550.1"/>
    </source>
</evidence>
<keyword evidence="1 5" id="KW-0963">Cytoplasm</keyword>
<dbReference type="Gene3D" id="2.60.40.4380">
    <property type="entry name" value="Translational regulator CsrA"/>
    <property type="match status" value="1"/>
</dbReference>
<dbReference type="GO" id="GO:0006109">
    <property type="term" value="P:regulation of carbohydrate metabolic process"/>
    <property type="evidence" value="ECO:0007669"/>
    <property type="project" value="InterPro"/>
</dbReference>
<evidence type="ECO:0000256" key="3">
    <source>
        <dbReference type="ARBA" id="ARBA00022845"/>
    </source>
</evidence>
<dbReference type="GO" id="GO:0044781">
    <property type="term" value="P:bacterial-type flagellum organization"/>
    <property type="evidence" value="ECO:0007669"/>
    <property type="project" value="UniProtKB-KW"/>
</dbReference>
<feature type="compositionally biased region" description="Low complexity" evidence="6">
    <location>
        <begin position="102"/>
        <end position="125"/>
    </location>
</feature>
<feature type="region of interest" description="Disordered" evidence="6">
    <location>
        <begin position="56"/>
        <end position="133"/>
    </location>
</feature>
<comment type="subunit">
    <text evidence="5">Homodimer; the beta-strands of each monomer intercalate to form a hydrophobic core, while the alpha-helices form wings that extend away from the core.</text>
</comment>
<dbReference type="HAMAP" id="MF_00167">
    <property type="entry name" value="CsrA"/>
    <property type="match status" value="1"/>
</dbReference>
<keyword evidence="2 5" id="KW-0678">Repressor</keyword>
<dbReference type="InterPro" id="IPR003751">
    <property type="entry name" value="CsrA"/>
</dbReference>
<evidence type="ECO:0000256" key="6">
    <source>
        <dbReference type="SAM" id="MobiDB-lite"/>
    </source>
</evidence>
<evidence type="ECO:0000313" key="8">
    <source>
        <dbReference type="Proteomes" id="UP000581206"/>
    </source>
</evidence>
<dbReference type="EMBL" id="JAAXOX010000007">
    <property type="protein sequence ID" value="NKY23550.1"/>
    <property type="molecule type" value="Genomic_DNA"/>
</dbReference>
<accession>A0A7X6KWM8</accession>
<dbReference type="GO" id="GO:0005829">
    <property type="term" value="C:cytosol"/>
    <property type="evidence" value="ECO:0007669"/>
    <property type="project" value="TreeGrafter"/>
</dbReference>
<dbReference type="GO" id="GO:0045947">
    <property type="term" value="P:negative regulation of translational initiation"/>
    <property type="evidence" value="ECO:0007669"/>
    <property type="project" value="UniProtKB-UniRule"/>
</dbReference>
<comment type="caution">
    <text evidence="7">The sequence shown here is derived from an EMBL/GenBank/DDBJ whole genome shotgun (WGS) entry which is preliminary data.</text>
</comment>
<dbReference type="Proteomes" id="UP000581206">
    <property type="component" value="Unassembled WGS sequence"/>
</dbReference>
<organism evidence="7 8">
    <name type="scientific">Cellulomonas denverensis</name>
    <dbReference type="NCBI Taxonomy" id="264297"/>
    <lineage>
        <taxon>Bacteria</taxon>
        <taxon>Bacillati</taxon>
        <taxon>Actinomycetota</taxon>
        <taxon>Actinomycetes</taxon>
        <taxon>Micrococcales</taxon>
        <taxon>Cellulomonadaceae</taxon>
        <taxon>Cellulomonas</taxon>
    </lineage>
</organism>
<dbReference type="FunFam" id="2.60.40.4380:FF:000002">
    <property type="entry name" value="Translational regulator CsrA"/>
    <property type="match status" value="1"/>
</dbReference>
<dbReference type="GO" id="GO:0006402">
    <property type="term" value="P:mRNA catabolic process"/>
    <property type="evidence" value="ECO:0007669"/>
    <property type="project" value="InterPro"/>
</dbReference>
<keyword evidence="4 5" id="KW-0694">RNA-binding</keyword>
<keyword evidence="3 5" id="KW-0810">Translation regulation</keyword>
<comment type="subcellular location">
    <subcellularLocation>
        <location evidence="5">Cytoplasm</location>
    </subcellularLocation>
</comment>
<dbReference type="InterPro" id="IPR036107">
    <property type="entry name" value="CsrA_sf"/>
</dbReference>
<name>A0A7X6KWM8_9CELL</name>
<dbReference type="AlphaFoldDB" id="A0A7X6KWM8"/>
<sequence>MLVLSRRVGERLVIGDDIVVTVIEVRSDGVRLGIDAPRSVAVHRAEVLEAVTAANVAASSADDDDAESLRTLLAPRPADGSSADQQVPADRSAADQRDSTVAAPAEEPAPEARTASAEPSRGSRPVPRPRPRA</sequence>
<comment type="similarity">
    <text evidence="5">Belongs to the CsrA/RsmA family.</text>
</comment>
<evidence type="ECO:0000256" key="2">
    <source>
        <dbReference type="ARBA" id="ARBA00022491"/>
    </source>
</evidence>
<dbReference type="GO" id="GO:1902208">
    <property type="term" value="P:regulation of bacterial-type flagellum assembly"/>
    <property type="evidence" value="ECO:0007669"/>
    <property type="project" value="UniProtKB-UniRule"/>
</dbReference>
<dbReference type="NCBIfam" id="TIGR00202">
    <property type="entry name" value="csrA"/>
    <property type="match status" value="1"/>
</dbReference>
<dbReference type="PANTHER" id="PTHR34984:SF1">
    <property type="entry name" value="CARBON STORAGE REGULATOR"/>
    <property type="match status" value="1"/>
</dbReference>
<dbReference type="SUPFAM" id="SSF117130">
    <property type="entry name" value="CsrA-like"/>
    <property type="match status" value="1"/>
</dbReference>
<dbReference type="GO" id="GO:0048027">
    <property type="term" value="F:mRNA 5'-UTR binding"/>
    <property type="evidence" value="ECO:0007669"/>
    <property type="project" value="UniProtKB-UniRule"/>
</dbReference>
<dbReference type="RefSeq" id="WP_168630688.1">
    <property type="nucleotide sequence ID" value="NZ_BONL01000001.1"/>
</dbReference>
<protein>
    <recommendedName>
        <fullName evidence="5">Translational regulator CsrA</fullName>
    </recommendedName>
</protein>
<dbReference type="Pfam" id="PF02599">
    <property type="entry name" value="CsrA"/>
    <property type="match status" value="1"/>
</dbReference>
<evidence type="ECO:0000256" key="5">
    <source>
        <dbReference type="HAMAP-Rule" id="MF_00167"/>
    </source>
</evidence>
<evidence type="ECO:0000256" key="4">
    <source>
        <dbReference type="ARBA" id="ARBA00022884"/>
    </source>
</evidence>
<comment type="function">
    <text evidence="5">A translational regulator that binds mRNA to regulate translation initiation and/or mRNA stability. Usually binds in the 5'-UTR at or near the Shine-Dalgarno sequence preventing ribosome-binding, thus repressing translation. Its main target seems to be the major flagellin gene, while its function is anatagonized by FliW.</text>
</comment>
<keyword evidence="5" id="KW-1005">Bacterial flagellum biogenesis</keyword>
<keyword evidence="8" id="KW-1185">Reference proteome</keyword>
<dbReference type="NCBIfam" id="NF002469">
    <property type="entry name" value="PRK01712.1"/>
    <property type="match status" value="1"/>
</dbReference>
<dbReference type="PANTHER" id="PTHR34984">
    <property type="entry name" value="CARBON STORAGE REGULATOR"/>
    <property type="match status" value="1"/>
</dbReference>
<proteinExistence type="inferred from homology"/>
<reference evidence="7 8" key="1">
    <citation type="submission" date="2020-04" db="EMBL/GenBank/DDBJ databases">
        <title>MicrobeNet Type strains.</title>
        <authorList>
            <person name="Nicholson A.C."/>
        </authorList>
    </citation>
    <scope>NUCLEOTIDE SEQUENCE [LARGE SCALE GENOMIC DNA]</scope>
    <source>
        <strain evidence="7 8">ATCC BAA-788</strain>
    </source>
</reference>
<evidence type="ECO:0000256" key="1">
    <source>
        <dbReference type="ARBA" id="ARBA00022490"/>
    </source>
</evidence>
<gene>
    <name evidence="5 7" type="primary">csrA</name>
    <name evidence="7" type="ORF">HGA03_12835</name>
</gene>